<keyword evidence="2" id="KW-0812">Transmembrane</keyword>
<dbReference type="Proteomes" id="UP000017559">
    <property type="component" value="Unassembled WGS sequence"/>
</dbReference>
<keyword evidence="5" id="KW-1185">Reference proteome</keyword>
<dbReference type="InterPro" id="IPR045338">
    <property type="entry name" value="DUF6535"/>
</dbReference>
<feature type="compositionally biased region" description="Polar residues" evidence="1">
    <location>
        <begin position="17"/>
        <end position="45"/>
    </location>
</feature>
<dbReference type="HOGENOM" id="CLU_081913_0_0_1"/>
<dbReference type="KEGG" id="mrr:Moror_7046"/>
<gene>
    <name evidence="4" type="ORF">Moror_7046</name>
</gene>
<feature type="compositionally biased region" description="Low complexity" evidence="1">
    <location>
        <begin position="65"/>
        <end position="75"/>
    </location>
</feature>
<keyword evidence="2" id="KW-0472">Membrane</keyword>
<feature type="non-terminal residue" evidence="4">
    <location>
        <position position="1"/>
    </location>
</feature>
<feature type="domain" description="DUF6535" evidence="3">
    <location>
        <begin position="116"/>
        <end position="230"/>
    </location>
</feature>
<feature type="region of interest" description="Disordered" evidence="1">
    <location>
        <begin position="16"/>
        <end position="45"/>
    </location>
</feature>
<dbReference type="AlphaFoldDB" id="V2XU58"/>
<protein>
    <recommendedName>
        <fullName evidence="3">DUF6535 domain-containing protein</fullName>
    </recommendedName>
</protein>
<dbReference type="EMBL" id="AWSO01000049">
    <property type="protein sequence ID" value="ESK96386.1"/>
    <property type="molecule type" value="Genomic_DNA"/>
</dbReference>
<feature type="compositionally biased region" description="Polar residues" evidence="1">
    <location>
        <begin position="76"/>
        <end position="98"/>
    </location>
</feature>
<evidence type="ECO:0000313" key="5">
    <source>
        <dbReference type="Proteomes" id="UP000017559"/>
    </source>
</evidence>
<organism evidence="4 5">
    <name type="scientific">Moniliophthora roreri (strain MCA 2997)</name>
    <name type="common">Cocoa frosty pod rot fungus</name>
    <name type="synonym">Crinipellis roreri</name>
    <dbReference type="NCBI Taxonomy" id="1381753"/>
    <lineage>
        <taxon>Eukaryota</taxon>
        <taxon>Fungi</taxon>
        <taxon>Dikarya</taxon>
        <taxon>Basidiomycota</taxon>
        <taxon>Agaricomycotina</taxon>
        <taxon>Agaricomycetes</taxon>
        <taxon>Agaricomycetidae</taxon>
        <taxon>Agaricales</taxon>
        <taxon>Marasmiineae</taxon>
        <taxon>Marasmiaceae</taxon>
        <taxon>Moniliophthora</taxon>
    </lineage>
</organism>
<evidence type="ECO:0000313" key="4">
    <source>
        <dbReference type="EMBL" id="ESK96386.1"/>
    </source>
</evidence>
<comment type="caution">
    <text evidence="4">The sequence shown here is derived from an EMBL/GenBank/DDBJ whole genome shotgun (WGS) entry which is preliminary data.</text>
</comment>
<feature type="transmembrane region" description="Helical" evidence="2">
    <location>
        <begin position="205"/>
        <end position="223"/>
    </location>
</feature>
<name>V2XU58_MONRO</name>
<proteinExistence type="predicted"/>
<dbReference type="OrthoDB" id="3219854at2759"/>
<reference evidence="4 5" key="1">
    <citation type="journal article" date="2014" name="BMC Genomics">
        <title>Genome and secretome analysis of the hemibiotrophic fungal pathogen, Moniliophthora roreri, which causes frosty pod rot disease of cacao: mechanisms of the biotrophic and necrotrophic phases.</title>
        <authorList>
            <person name="Meinhardt L.W."/>
            <person name="Costa G.G.L."/>
            <person name="Thomazella D.P.T."/>
            <person name="Teixeira P.J.P.L."/>
            <person name="Carazzolle M.F."/>
            <person name="Schuster S.C."/>
            <person name="Carlson J.E."/>
            <person name="Guiltinan M.J."/>
            <person name="Mieczkowski P."/>
            <person name="Farmer A."/>
            <person name="Ramaraj T."/>
            <person name="Crozier J."/>
            <person name="Davis R.E."/>
            <person name="Shao J."/>
            <person name="Melnick R.L."/>
            <person name="Pereira G.A.G."/>
            <person name="Bailey B.A."/>
        </authorList>
    </citation>
    <scope>NUCLEOTIDE SEQUENCE [LARGE SCALE GENOMIC DNA]</scope>
    <source>
        <strain evidence="4 5">MCA 2997</strain>
    </source>
</reference>
<keyword evidence="2" id="KW-1133">Transmembrane helix</keyword>
<evidence type="ECO:0000259" key="3">
    <source>
        <dbReference type="Pfam" id="PF20153"/>
    </source>
</evidence>
<feature type="region of interest" description="Disordered" evidence="1">
    <location>
        <begin position="58"/>
        <end position="109"/>
    </location>
</feature>
<sequence>NGSPLWAAQIPLLPLPVQSQNGRSPLSAAQISLPSSPAQSQNDGSLSLAAQIPSLLSSPAQSQKGSGLLNSGSLSPAQSIQEQPTPNHTTPRVTSQLVNAGGKVEERKRPTLEQSWEKMLMEVSKYDDGMVKAWKEDIDTLLGSLFSTVITSFVIESYQWLSEDPTDTTVMLLTQISIQLNASQITLPECPQFEPDASSICINCFWFLSLILSLISTLFGLLCKQWLREHQ</sequence>
<evidence type="ECO:0000256" key="2">
    <source>
        <dbReference type="SAM" id="Phobius"/>
    </source>
</evidence>
<dbReference type="Pfam" id="PF20153">
    <property type="entry name" value="DUF6535"/>
    <property type="match status" value="1"/>
</dbReference>
<accession>V2XU58</accession>
<evidence type="ECO:0000256" key="1">
    <source>
        <dbReference type="SAM" id="MobiDB-lite"/>
    </source>
</evidence>
<dbReference type="STRING" id="1381753.V2XU58"/>